<dbReference type="Proteomes" id="UP000053235">
    <property type="component" value="Unassembled WGS sequence"/>
</dbReference>
<feature type="transmembrane region" description="Helical" evidence="7">
    <location>
        <begin position="21"/>
        <end position="54"/>
    </location>
</feature>
<feature type="transmembrane region" description="Helical" evidence="7">
    <location>
        <begin position="143"/>
        <end position="165"/>
    </location>
</feature>
<keyword evidence="3 7" id="KW-0812">Transmembrane</keyword>
<evidence type="ECO:0000256" key="2">
    <source>
        <dbReference type="ARBA" id="ARBA00009773"/>
    </source>
</evidence>
<dbReference type="EMBL" id="CXWD01000028">
    <property type="protein sequence ID" value="CTQ76722.1"/>
    <property type="molecule type" value="Genomic_DNA"/>
</dbReference>
<evidence type="ECO:0000313" key="9">
    <source>
        <dbReference type="Proteomes" id="UP000053235"/>
    </source>
</evidence>
<evidence type="ECO:0000256" key="3">
    <source>
        <dbReference type="ARBA" id="ARBA00022692"/>
    </source>
</evidence>
<sequence>MTGQKQQQNSVDIGGQFRTASLIILGICGLLGLLVIGRGFLVPIVVACIFTSLISAGISKLEERGLPGWASMLISVSGFFLLIYGLAQIFAVQSDTVTATLPKYAERFDQLLADLAALLGQNQVAQIRSAIAQMDFSAHIASLAESVSGLFGSLGLVLMYTAFLLSERGMLLSKLAHLFPDPDKAKEVQVVLRTVGFGIRRYMWIKTVVSLLTGGLCYLVLRYVKADFAEIQALLIFLLNFIPTIGSIVGVIIPALVTLAQFDTLTPFLIVVAVCGSVQFVVGNIIEPKFMGSTLNLSPFIVIVSLTFWGTVWGIEGAFLSVPIAASIIILCRDIPALRFVAVLMSADGDLSKGRKQPLPADQAVPSETKAEDVRIRELQEELKAIQNEGG</sequence>
<comment type="similarity">
    <text evidence="2">Belongs to the autoinducer-2 exporter (AI-2E) (TC 2.A.86) family.</text>
</comment>
<feature type="transmembrane region" description="Helical" evidence="7">
    <location>
        <begin position="233"/>
        <end position="259"/>
    </location>
</feature>
<evidence type="ECO:0000256" key="1">
    <source>
        <dbReference type="ARBA" id="ARBA00004141"/>
    </source>
</evidence>
<protein>
    <submittedName>
        <fullName evidence="8">Transport of quorum-sensing signal protein</fullName>
    </submittedName>
</protein>
<feature type="transmembrane region" description="Helical" evidence="7">
    <location>
        <begin position="297"/>
        <end position="315"/>
    </location>
</feature>
<evidence type="ECO:0000256" key="4">
    <source>
        <dbReference type="ARBA" id="ARBA00022989"/>
    </source>
</evidence>
<comment type="subcellular location">
    <subcellularLocation>
        <location evidence="1">Membrane</location>
        <topology evidence="1">Multi-pass membrane protein</topology>
    </subcellularLocation>
</comment>
<evidence type="ECO:0000256" key="7">
    <source>
        <dbReference type="SAM" id="Phobius"/>
    </source>
</evidence>
<accession>A0A0M7AQL3</accession>
<dbReference type="GO" id="GO:0055085">
    <property type="term" value="P:transmembrane transport"/>
    <property type="evidence" value="ECO:0007669"/>
    <property type="project" value="TreeGrafter"/>
</dbReference>
<dbReference type="RefSeq" id="WP_055673869.1">
    <property type="nucleotide sequence ID" value="NZ_CXWD01000028.1"/>
</dbReference>
<dbReference type="OrthoDB" id="9799225at2"/>
<dbReference type="InterPro" id="IPR002549">
    <property type="entry name" value="AI-2E-like"/>
</dbReference>
<gene>
    <name evidence="8" type="primary">tqsA_2</name>
    <name evidence="8" type="ORF">LAX5112_04687</name>
</gene>
<feature type="transmembrane region" description="Helical" evidence="7">
    <location>
        <begin position="66"/>
        <end position="87"/>
    </location>
</feature>
<evidence type="ECO:0000256" key="6">
    <source>
        <dbReference type="SAM" id="MobiDB-lite"/>
    </source>
</evidence>
<reference evidence="9" key="1">
    <citation type="submission" date="2015-07" db="EMBL/GenBank/DDBJ databases">
        <authorList>
            <person name="Rodrigo-Torres Lidia"/>
            <person name="Arahal R.David."/>
        </authorList>
    </citation>
    <scope>NUCLEOTIDE SEQUENCE [LARGE SCALE GENOMIC DNA]</scope>
    <source>
        <strain evidence="9">CECT 5112</strain>
    </source>
</reference>
<feature type="transmembrane region" description="Helical" evidence="7">
    <location>
        <begin position="202"/>
        <end position="221"/>
    </location>
</feature>
<dbReference type="STRING" id="388408.LAX5112_04687"/>
<keyword evidence="4 7" id="KW-1133">Transmembrane helix</keyword>
<dbReference type="Pfam" id="PF01594">
    <property type="entry name" value="AI-2E_transport"/>
    <property type="match status" value="1"/>
</dbReference>
<proteinExistence type="inferred from homology"/>
<evidence type="ECO:0000256" key="5">
    <source>
        <dbReference type="ARBA" id="ARBA00023136"/>
    </source>
</evidence>
<evidence type="ECO:0000313" key="8">
    <source>
        <dbReference type="EMBL" id="CTQ76722.1"/>
    </source>
</evidence>
<name>A0A0M7AQL3_9HYPH</name>
<dbReference type="AlphaFoldDB" id="A0A0M7AQL3"/>
<feature type="region of interest" description="Disordered" evidence="6">
    <location>
        <begin position="350"/>
        <end position="372"/>
    </location>
</feature>
<keyword evidence="9" id="KW-1185">Reference proteome</keyword>
<organism evidence="8 9">
    <name type="scientific">Roseibium alexandrii</name>
    <dbReference type="NCBI Taxonomy" id="388408"/>
    <lineage>
        <taxon>Bacteria</taxon>
        <taxon>Pseudomonadati</taxon>
        <taxon>Pseudomonadota</taxon>
        <taxon>Alphaproteobacteria</taxon>
        <taxon>Hyphomicrobiales</taxon>
        <taxon>Stappiaceae</taxon>
        <taxon>Roseibium</taxon>
    </lineage>
</organism>
<dbReference type="GO" id="GO:0016020">
    <property type="term" value="C:membrane"/>
    <property type="evidence" value="ECO:0007669"/>
    <property type="project" value="UniProtKB-SubCell"/>
</dbReference>
<dbReference type="PANTHER" id="PTHR21716">
    <property type="entry name" value="TRANSMEMBRANE PROTEIN"/>
    <property type="match status" value="1"/>
</dbReference>
<dbReference type="PANTHER" id="PTHR21716:SF64">
    <property type="entry name" value="AI-2 TRANSPORT PROTEIN TQSA"/>
    <property type="match status" value="1"/>
</dbReference>
<feature type="transmembrane region" description="Helical" evidence="7">
    <location>
        <begin position="265"/>
        <end position="285"/>
    </location>
</feature>
<keyword evidence="5 7" id="KW-0472">Membrane</keyword>